<evidence type="ECO:0000256" key="6">
    <source>
        <dbReference type="HAMAP-Rule" id="MF_01813"/>
    </source>
</evidence>
<comment type="caution">
    <text evidence="6">Lacks conserved residue(s) required for the propagation of feature annotation.</text>
</comment>
<dbReference type="GO" id="GO:0008425">
    <property type="term" value="F:2-methoxy-6-polyprenyl-1,4-benzoquinol methyltransferase activity"/>
    <property type="evidence" value="ECO:0007669"/>
    <property type="project" value="UniProtKB-UniRule"/>
</dbReference>
<comment type="catalytic activity">
    <reaction evidence="6">
        <text>a 2-demethylmenaquinol + S-adenosyl-L-methionine = a menaquinol + S-adenosyl-L-homocysteine + H(+)</text>
        <dbReference type="Rhea" id="RHEA:42640"/>
        <dbReference type="Rhea" id="RHEA-COMP:9539"/>
        <dbReference type="Rhea" id="RHEA-COMP:9563"/>
        <dbReference type="ChEBI" id="CHEBI:15378"/>
        <dbReference type="ChEBI" id="CHEBI:18151"/>
        <dbReference type="ChEBI" id="CHEBI:55437"/>
        <dbReference type="ChEBI" id="CHEBI:57856"/>
        <dbReference type="ChEBI" id="CHEBI:59789"/>
        <dbReference type="EC" id="2.1.1.163"/>
    </reaction>
</comment>
<dbReference type="PROSITE" id="PS01183">
    <property type="entry name" value="UBIE_1"/>
    <property type="match status" value="1"/>
</dbReference>
<comment type="function">
    <text evidence="6">Methyltransferase required for the conversion of demethylmenaquinol (DMKH2) to menaquinol (MKH2) and the conversion of 2-polyprenyl-6-methoxy-1,4-benzoquinol (DDMQH2) to 2-polyprenyl-3-methyl-6-methoxy-1,4-benzoquinol (DMQH2).</text>
</comment>
<keyword evidence="5 6" id="KW-0949">S-adenosyl-L-methionine</keyword>
<dbReference type="EC" id="2.1.1.163" evidence="6"/>
<comment type="pathway">
    <text evidence="6">Quinol/quinone metabolism; menaquinone biosynthesis; menaquinol from 1,4-dihydroxy-2-naphthoate: step 2/2.</text>
</comment>
<dbReference type="EMBL" id="QFFI01000011">
    <property type="protein sequence ID" value="PWG63421.1"/>
    <property type="molecule type" value="Genomic_DNA"/>
</dbReference>
<comment type="similarity">
    <text evidence="6">Belongs to the class I-like SAM-binding methyltransferase superfamily. MenG/UbiE family.</text>
</comment>
<dbReference type="AlphaFoldDB" id="A0A2U2N2G9"/>
<evidence type="ECO:0000256" key="2">
    <source>
        <dbReference type="ARBA" id="ARBA00022603"/>
    </source>
</evidence>
<feature type="region of interest" description="Disordered" evidence="7">
    <location>
        <begin position="1"/>
        <end position="65"/>
    </location>
</feature>
<evidence type="ECO:0000256" key="1">
    <source>
        <dbReference type="ARBA" id="ARBA00022428"/>
    </source>
</evidence>
<protein>
    <recommendedName>
        <fullName evidence="6">Ubiquinone/menaquinone biosynthesis C-methyltransferase UbiE</fullName>
        <ecNumber evidence="6">2.1.1.163</ecNumber>
        <ecNumber evidence="6">2.1.1.201</ecNumber>
    </recommendedName>
    <alternativeName>
        <fullName evidence="6">2-methoxy-6-polyprenyl-1,4-benzoquinol methylase</fullName>
    </alternativeName>
    <alternativeName>
        <fullName evidence="6">Demethylmenaquinone methyltransferase</fullName>
    </alternativeName>
</protein>
<feature type="binding site" evidence="6">
    <location>
        <position position="156"/>
    </location>
    <ligand>
        <name>S-adenosyl-L-methionine</name>
        <dbReference type="ChEBI" id="CHEBI:59789"/>
    </ligand>
</feature>
<dbReference type="CDD" id="cd02440">
    <property type="entry name" value="AdoMet_MTases"/>
    <property type="match status" value="1"/>
</dbReference>
<dbReference type="PROSITE" id="PS01184">
    <property type="entry name" value="UBIE_2"/>
    <property type="match status" value="1"/>
</dbReference>
<feature type="binding site" evidence="6">
    <location>
        <begin position="184"/>
        <end position="185"/>
    </location>
    <ligand>
        <name>S-adenosyl-L-methionine</name>
        <dbReference type="ChEBI" id="CHEBI:59789"/>
    </ligand>
</feature>
<evidence type="ECO:0000256" key="5">
    <source>
        <dbReference type="ARBA" id="ARBA00022691"/>
    </source>
</evidence>
<dbReference type="UniPathway" id="UPA00079">
    <property type="reaction ID" value="UER00169"/>
</dbReference>
<evidence type="ECO:0000256" key="3">
    <source>
        <dbReference type="ARBA" id="ARBA00022679"/>
    </source>
</evidence>
<keyword evidence="2 6" id="KW-0489">Methyltransferase</keyword>
<dbReference type="Pfam" id="PF01209">
    <property type="entry name" value="Ubie_methyltran"/>
    <property type="match status" value="1"/>
</dbReference>
<accession>A0A2U2N2G9</accession>
<dbReference type="InterPro" id="IPR029063">
    <property type="entry name" value="SAM-dependent_MTases_sf"/>
</dbReference>
<dbReference type="PANTHER" id="PTHR43591:SF24">
    <property type="entry name" value="2-METHOXY-6-POLYPRENYL-1,4-BENZOQUINOL METHYLASE, MITOCHONDRIAL"/>
    <property type="match status" value="1"/>
</dbReference>
<dbReference type="GO" id="GO:0009060">
    <property type="term" value="P:aerobic respiration"/>
    <property type="evidence" value="ECO:0007669"/>
    <property type="project" value="UniProtKB-UniRule"/>
</dbReference>
<keyword evidence="1 6" id="KW-0474">Menaquinone biosynthesis</keyword>
<dbReference type="InterPro" id="IPR004033">
    <property type="entry name" value="UbiE/COQ5_MeTrFase"/>
</dbReference>
<name>A0A2U2N2G9_9GAMM</name>
<dbReference type="Gene3D" id="3.40.50.150">
    <property type="entry name" value="Vaccinia Virus protein VP39"/>
    <property type="match status" value="1"/>
</dbReference>
<dbReference type="SUPFAM" id="SSF53335">
    <property type="entry name" value="S-adenosyl-L-methionine-dependent methyltransferases"/>
    <property type="match status" value="1"/>
</dbReference>
<dbReference type="GO" id="GO:0043770">
    <property type="term" value="F:demethylmenaquinone methyltransferase activity"/>
    <property type="evidence" value="ECO:0007669"/>
    <property type="project" value="UniProtKB-UniRule"/>
</dbReference>
<feature type="compositionally biased region" description="Polar residues" evidence="7">
    <location>
        <begin position="1"/>
        <end position="11"/>
    </location>
</feature>
<evidence type="ECO:0000313" key="8">
    <source>
        <dbReference type="EMBL" id="PWG63421.1"/>
    </source>
</evidence>
<evidence type="ECO:0000256" key="4">
    <source>
        <dbReference type="ARBA" id="ARBA00022688"/>
    </source>
</evidence>
<dbReference type="NCBIfam" id="TIGR01934">
    <property type="entry name" value="MenG_MenH_UbiE"/>
    <property type="match status" value="1"/>
</dbReference>
<feature type="compositionally biased region" description="Low complexity" evidence="7">
    <location>
        <begin position="32"/>
        <end position="44"/>
    </location>
</feature>
<dbReference type="EC" id="2.1.1.201" evidence="6"/>
<dbReference type="GO" id="GO:0032259">
    <property type="term" value="P:methylation"/>
    <property type="evidence" value="ECO:0007669"/>
    <property type="project" value="UniProtKB-KW"/>
</dbReference>
<dbReference type="PROSITE" id="PS51608">
    <property type="entry name" value="SAM_MT_UBIE"/>
    <property type="match status" value="1"/>
</dbReference>
<keyword evidence="4 6" id="KW-0831">Ubiquinone biosynthesis</keyword>
<comment type="catalytic activity">
    <reaction evidence="6">
        <text>a 2-methoxy-6-(all-trans-polyprenyl)benzene-1,4-diol + S-adenosyl-L-methionine = a 5-methoxy-2-methyl-3-(all-trans-polyprenyl)benzene-1,4-diol + S-adenosyl-L-homocysteine + H(+)</text>
        <dbReference type="Rhea" id="RHEA:28286"/>
        <dbReference type="Rhea" id="RHEA-COMP:10858"/>
        <dbReference type="Rhea" id="RHEA-COMP:10859"/>
        <dbReference type="ChEBI" id="CHEBI:15378"/>
        <dbReference type="ChEBI" id="CHEBI:57856"/>
        <dbReference type="ChEBI" id="CHEBI:59789"/>
        <dbReference type="ChEBI" id="CHEBI:84166"/>
        <dbReference type="ChEBI" id="CHEBI:84167"/>
        <dbReference type="EC" id="2.1.1.201"/>
    </reaction>
</comment>
<evidence type="ECO:0000313" key="9">
    <source>
        <dbReference type="Proteomes" id="UP000245474"/>
    </source>
</evidence>
<proteinExistence type="inferred from homology"/>
<gene>
    <name evidence="6" type="primary">ubiE</name>
    <name evidence="8" type="ORF">DEM34_08930</name>
</gene>
<feature type="compositionally biased region" description="Low complexity" evidence="7">
    <location>
        <begin position="12"/>
        <end position="25"/>
    </location>
</feature>
<dbReference type="InterPro" id="IPR023576">
    <property type="entry name" value="UbiE/COQ5_MeTrFase_CS"/>
</dbReference>
<sequence length="312" mass="33868">MASSRWGSTRCASSSTTATTPASTPGICSTISARTTTPTGSPTSRRLRRPAISAAAGTDTMTGEHDQDAVDFGYRQVPAAEKAARVGEVFRSVAGRYDVMNDLMSAGLHRIWKRQALNLIAARPGQRVLDLAAGTGDLSRGLARQVGASGRVIVSDINPSMLTLGRDRLTDAGVVGNVDYVLADAECLPFADRSMDRVSMAFGLRNVTRKERALAAMRRVLRPGGRLVVLEFSRLYLTPLRPAYDLYSFRMLPLMGRLVAGDAESYRYLAESIRMHPDQETLLGMMQEAGFEDCDYVNLSGGIVALHYGHVY</sequence>
<comment type="caution">
    <text evidence="8">The sequence shown here is derived from an EMBL/GenBank/DDBJ whole genome shotgun (WGS) entry which is preliminary data.</text>
</comment>
<dbReference type="GO" id="GO:0009234">
    <property type="term" value="P:menaquinone biosynthetic process"/>
    <property type="evidence" value="ECO:0007669"/>
    <property type="project" value="UniProtKB-UniRule"/>
</dbReference>
<comment type="pathway">
    <text evidence="6">Cofactor biosynthesis; ubiquinone biosynthesis.</text>
</comment>
<dbReference type="OrthoDB" id="9808140at2"/>
<dbReference type="UniPathway" id="UPA00232"/>
<reference evidence="8 9" key="1">
    <citation type="submission" date="2018-05" db="EMBL/GenBank/DDBJ databases">
        <title>Spiribacter halobius sp. nov., a moderately halophilic bacterium isolated from marine solar saltern.</title>
        <authorList>
            <person name="Zheng W.-S."/>
            <person name="Lu D.-C."/>
            <person name="Du Z.-J."/>
        </authorList>
    </citation>
    <scope>NUCLEOTIDE SEQUENCE [LARGE SCALE GENOMIC DNA]</scope>
    <source>
        <strain evidence="8 9">E85</strain>
    </source>
</reference>
<feature type="binding site" evidence="6">
    <location>
        <position position="135"/>
    </location>
    <ligand>
        <name>S-adenosyl-L-methionine</name>
        <dbReference type="ChEBI" id="CHEBI:59789"/>
    </ligand>
</feature>
<dbReference type="PANTHER" id="PTHR43591">
    <property type="entry name" value="METHYLTRANSFERASE"/>
    <property type="match status" value="1"/>
</dbReference>
<dbReference type="HAMAP" id="MF_01813">
    <property type="entry name" value="MenG_UbiE_methyltr"/>
    <property type="match status" value="1"/>
</dbReference>
<dbReference type="Proteomes" id="UP000245474">
    <property type="component" value="Unassembled WGS sequence"/>
</dbReference>
<dbReference type="NCBIfam" id="NF001240">
    <property type="entry name" value="PRK00216.1-1"/>
    <property type="match status" value="1"/>
</dbReference>
<keyword evidence="3 6" id="KW-0808">Transferase</keyword>
<evidence type="ECO:0000256" key="7">
    <source>
        <dbReference type="SAM" id="MobiDB-lite"/>
    </source>
</evidence>
<keyword evidence="9" id="KW-1185">Reference proteome</keyword>
<organism evidence="8 9">
    <name type="scientific">Sediminicurvatus halobius</name>
    <dbReference type="NCBI Taxonomy" id="2182432"/>
    <lineage>
        <taxon>Bacteria</taxon>
        <taxon>Pseudomonadati</taxon>
        <taxon>Pseudomonadota</taxon>
        <taxon>Gammaproteobacteria</taxon>
        <taxon>Chromatiales</taxon>
        <taxon>Ectothiorhodospiraceae</taxon>
        <taxon>Sediminicurvatus</taxon>
    </lineage>
</organism>